<name>A0A4Z2FJV8_9TELE</name>
<evidence type="ECO:0000256" key="1">
    <source>
        <dbReference type="SAM" id="MobiDB-lite"/>
    </source>
</evidence>
<accession>A0A4Z2FJV8</accession>
<protein>
    <submittedName>
        <fullName evidence="2">Uncharacterized protein</fullName>
    </submittedName>
</protein>
<gene>
    <name evidence="2" type="ORF">EYF80_048628</name>
</gene>
<dbReference type="Proteomes" id="UP000314294">
    <property type="component" value="Unassembled WGS sequence"/>
</dbReference>
<feature type="region of interest" description="Disordered" evidence="1">
    <location>
        <begin position="124"/>
        <end position="147"/>
    </location>
</feature>
<sequence length="244" mass="27142">MIRHKRSKRSVPTVSDGVTESSRTVGGDGAPLLPVVSRVLEPERFSYEIRSPSFALQPHDKATLRSRCSAVASWEWKGLFTGSLKSTGSFRNLLKLTSGEHDPKSSIRRCYVNNHYNTRAVEEDFGRRSQCEHPRTSPRRPSRSNGEVRKAPFKAWIEILEINHLARKGGRSETIHEACSTTYRRRELQSLSSLVHENSVEVSRLHGADLNGLLSPAHDLVGVDHSSISMPSVLGRTTMACGVT</sequence>
<feature type="compositionally biased region" description="Basic and acidic residues" evidence="1">
    <location>
        <begin position="124"/>
        <end position="135"/>
    </location>
</feature>
<feature type="region of interest" description="Disordered" evidence="1">
    <location>
        <begin position="1"/>
        <end position="26"/>
    </location>
</feature>
<evidence type="ECO:0000313" key="3">
    <source>
        <dbReference type="Proteomes" id="UP000314294"/>
    </source>
</evidence>
<reference evidence="2 3" key="1">
    <citation type="submission" date="2019-03" db="EMBL/GenBank/DDBJ databases">
        <title>First draft genome of Liparis tanakae, snailfish: a comprehensive survey of snailfish specific genes.</title>
        <authorList>
            <person name="Kim W."/>
            <person name="Song I."/>
            <person name="Jeong J.-H."/>
            <person name="Kim D."/>
            <person name="Kim S."/>
            <person name="Ryu S."/>
            <person name="Song J.Y."/>
            <person name="Lee S.K."/>
        </authorList>
    </citation>
    <scope>NUCLEOTIDE SEQUENCE [LARGE SCALE GENOMIC DNA]</scope>
    <source>
        <tissue evidence="2">Muscle</tissue>
    </source>
</reference>
<dbReference type="AlphaFoldDB" id="A0A4Z2FJV8"/>
<organism evidence="2 3">
    <name type="scientific">Liparis tanakae</name>
    <name type="common">Tanaka's snailfish</name>
    <dbReference type="NCBI Taxonomy" id="230148"/>
    <lineage>
        <taxon>Eukaryota</taxon>
        <taxon>Metazoa</taxon>
        <taxon>Chordata</taxon>
        <taxon>Craniata</taxon>
        <taxon>Vertebrata</taxon>
        <taxon>Euteleostomi</taxon>
        <taxon>Actinopterygii</taxon>
        <taxon>Neopterygii</taxon>
        <taxon>Teleostei</taxon>
        <taxon>Neoteleostei</taxon>
        <taxon>Acanthomorphata</taxon>
        <taxon>Eupercaria</taxon>
        <taxon>Perciformes</taxon>
        <taxon>Cottioidei</taxon>
        <taxon>Cottales</taxon>
        <taxon>Liparidae</taxon>
        <taxon>Liparis</taxon>
    </lineage>
</organism>
<dbReference type="EMBL" id="SRLO01001127">
    <property type="protein sequence ID" value="TNN41200.1"/>
    <property type="molecule type" value="Genomic_DNA"/>
</dbReference>
<keyword evidence="3" id="KW-1185">Reference proteome</keyword>
<proteinExistence type="predicted"/>
<comment type="caution">
    <text evidence="2">The sequence shown here is derived from an EMBL/GenBank/DDBJ whole genome shotgun (WGS) entry which is preliminary data.</text>
</comment>
<dbReference type="OrthoDB" id="10625450at2759"/>
<feature type="compositionally biased region" description="Polar residues" evidence="1">
    <location>
        <begin position="10"/>
        <end position="24"/>
    </location>
</feature>
<evidence type="ECO:0000313" key="2">
    <source>
        <dbReference type="EMBL" id="TNN41200.1"/>
    </source>
</evidence>